<protein>
    <submittedName>
        <fullName evidence="9">Helicase</fullName>
    </submittedName>
</protein>
<dbReference type="NCBIfam" id="TIGR01596">
    <property type="entry name" value="cas3_HD"/>
    <property type="match status" value="1"/>
</dbReference>
<comment type="caution">
    <text evidence="9">The sequence shown here is derived from an EMBL/GenBank/DDBJ whole genome shotgun (WGS) entry which is preliminary data.</text>
</comment>
<dbReference type="AlphaFoldDB" id="M0ADM0"/>
<dbReference type="Gene3D" id="3.40.50.300">
    <property type="entry name" value="P-loop containing nucleotide triphosphate hydrolases"/>
    <property type="match status" value="1"/>
</dbReference>
<dbReference type="SUPFAM" id="SSF109604">
    <property type="entry name" value="HD-domain/PDEase-like"/>
    <property type="match status" value="1"/>
</dbReference>
<dbReference type="GO" id="GO:0016787">
    <property type="term" value="F:hydrolase activity"/>
    <property type="evidence" value="ECO:0007669"/>
    <property type="project" value="UniProtKB-KW"/>
</dbReference>
<accession>M0ADM0</accession>
<dbReference type="EMBL" id="AOIN01000082">
    <property type="protein sequence ID" value="ELY96629.1"/>
    <property type="molecule type" value="Genomic_DNA"/>
</dbReference>
<dbReference type="STRING" id="1227492.C482_15413"/>
<dbReference type="GO" id="GO:0005524">
    <property type="term" value="F:ATP binding"/>
    <property type="evidence" value="ECO:0007669"/>
    <property type="project" value="InterPro"/>
</dbReference>
<dbReference type="Proteomes" id="UP000011693">
    <property type="component" value="Unassembled WGS sequence"/>
</dbReference>
<dbReference type="InterPro" id="IPR014001">
    <property type="entry name" value="Helicase_ATP-bd"/>
</dbReference>
<evidence type="ECO:0000256" key="1">
    <source>
        <dbReference type="ARBA" id="ARBA00006847"/>
    </source>
</evidence>
<dbReference type="GO" id="GO:0140097">
    <property type="term" value="F:catalytic activity, acting on DNA"/>
    <property type="evidence" value="ECO:0007669"/>
    <property type="project" value="UniProtKB-ARBA"/>
</dbReference>
<feature type="domain" description="Helicase ATP-binding" evidence="7">
    <location>
        <begin position="281"/>
        <end position="474"/>
    </location>
</feature>
<dbReference type="CDD" id="cd09641">
    <property type="entry name" value="Cas3''_I"/>
    <property type="match status" value="1"/>
</dbReference>
<dbReference type="InterPro" id="IPR006483">
    <property type="entry name" value="CRISPR-assoc_Cas3_HD"/>
</dbReference>
<keyword evidence="9" id="KW-0347">Helicase</keyword>
<keyword evidence="5" id="KW-0051">Antiviral defense</keyword>
<organism evidence="9 10">
    <name type="scientific">Natrialba chahannaoensis JCM 10990</name>
    <dbReference type="NCBI Taxonomy" id="1227492"/>
    <lineage>
        <taxon>Archaea</taxon>
        <taxon>Methanobacteriati</taxon>
        <taxon>Methanobacteriota</taxon>
        <taxon>Stenosarchaea group</taxon>
        <taxon>Halobacteria</taxon>
        <taxon>Halobacteriales</taxon>
        <taxon>Natrialbaceae</taxon>
        <taxon>Natrialba</taxon>
    </lineage>
</organism>
<keyword evidence="4" id="KW-0378">Hydrolase</keyword>
<keyword evidence="9" id="KW-0067">ATP-binding</keyword>
<dbReference type="GO" id="GO:0003677">
    <property type="term" value="F:DNA binding"/>
    <property type="evidence" value="ECO:0007669"/>
    <property type="project" value="InterPro"/>
</dbReference>
<feature type="region of interest" description="Disordered" evidence="6">
    <location>
        <begin position="1"/>
        <end position="26"/>
    </location>
</feature>
<dbReference type="SUPFAM" id="SSF52540">
    <property type="entry name" value="P-loop containing nucleoside triphosphate hydrolases"/>
    <property type="match status" value="1"/>
</dbReference>
<evidence type="ECO:0000256" key="5">
    <source>
        <dbReference type="ARBA" id="ARBA00023118"/>
    </source>
</evidence>
<feature type="domain" description="HD Cas3-type" evidence="8">
    <location>
        <begin position="17"/>
        <end position="229"/>
    </location>
</feature>
<keyword evidence="9" id="KW-0547">Nucleotide-binding</keyword>
<keyword evidence="3" id="KW-0479">Metal-binding</keyword>
<dbReference type="GO" id="GO:0004386">
    <property type="term" value="F:helicase activity"/>
    <property type="evidence" value="ECO:0007669"/>
    <property type="project" value="UniProtKB-KW"/>
</dbReference>
<proteinExistence type="inferred from homology"/>
<dbReference type="InterPro" id="IPR027417">
    <property type="entry name" value="P-loop_NTPase"/>
</dbReference>
<reference evidence="9 10" key="1">
    <citation type="journal article" date="2014" name="PLoS Genet.">
        <title>Phylogenetically driven sequencing of extremely halophilic archaea reveals strategies for static and dynamic osmo-response.</title>
        <authorList>
            <person name="Becker E.A."/>
            <person name="Seitzer P.M."/>
            <person name="Tritt A."/>
            <person name="Larsen D."/>
            <person name="Krusor M."/>
            <person name="Yao A.I."/>
            <person name="Wu D."/>
            <person name="Madern D."/>
            <person name="Eisen J.A."/>
            <person name="Darling A.E."/>
            <person name="Facciotti M.T."/>
        </authorList>
    </citation>
    <scope>NUCLEOTIDE SEQUENCE [LARGE SCALE GENOMIC DNA]</scope>
    <source>
        <strain evidence="9 10">JCM 10990</strain>
    </source>
</reference>
<dbReference type="OrthoDB" id="43851at2157"/>
<dbReference type="Gene3D" id="1.10.3210.30">
    <property type="match status" value="1"/>
</dbReference>
<comment type="similarity">
    <text evidence="1">In the N-terminal section; belongs to the CRISPR-associated nuclease Cas3-HD family.</text>
</comment>
<comment type="similarity">
    <text evidence="2">In the central section; belongs to the CRISPR-associated helicase Cas3 family.</text>
</comment>
<evidence type="ECO:0000256" key="6">
    <source>
        <dbReference type="SAM" id="MobiDB-lite"/>
    </source>
</evidence>
<dbReference type="RefSeq" id="WP_006168571.1">
    <property type="nucleotide sequence ID" value="NZ_AOIN01000082.1"/>
</dbReference>
<dbReference type="PROSITE" id="PS51643">
    <property type="entry name" value="HD_CAS3"/>
    <property type="match status" value="1"/>
</dbReference>
<evidence type="ECO:0000256" key="4">
    <source>
        <dbReference type="ARBA" id="ARBA00022801"/>
    </source>
</evidence>
<gene>
    <name evidence="9" type="ORF">C482_15413</name>
</gene>
<evidence type="ECO:0000256" key="2">
    <source>
        <dbReference type="ARBA" id="ARBA00009046"/>
    </source>
</evidence>
<evidence type="ECO:0000256" key="3">
    <source>
        <dbReference type="ARBA" id="ARBA00022723"/>
    </source>
</evidence>
<evidence type="ECO:0000259" key="7">
    <source>
        <dbReference type="PROSITE" id="PS51192"/>
    </source>
</evidence>
<dbReference type="InterPro" id="IPR038257">
    <property type="entry name" value="CRISPR-assoc_Cas3_HD_sf"/>
</dbReference>
<feature type="non-terminal residue" evidence="9">
    <location>
        <position position="485"/>
    </location>
</feature>
<evidence type="ECO:0000313" key="9">
    <source>
        <dbReference type="EMBL" id="ELY96629.1"/>
    </source>
</evidence>
<keyword evidence="10" id="KW-1185">Reference proteome</keyword>
<dbReference type="GO" id="GO:0051607">
    <property type="term" value="P:defense response to virus"/>
    <property type="evidence" value="ECO:0007669"/>
    <property type="project" value="UniProtKB-KW"/>
</dbReference>
<dbReference type="GO" id="GO:0046872">
    <property type="term" value="F:metal ion binding"/>
    <property type="evidence" value="ECO:0007669"/>
    <property type="project" value="UniProtKB-KW"/>
</dbReference>
<dbReference type="CDD" id="cd17930">
    <property type="entry name" value="DEXHc_cas3"/>
    <property type="match status" value="1"/>
</dbReference>
<dbReference type="Pfam" id="PF18019">
    <property type="entry name" value="Cas3_HD"/>
    <property type="match status" value="1"/>
</dbReference>
<dbReference type="InterPro" id="IPR006935">
    <property type="entry name" value="Helicase/UvrB_N"/>
</dbReference>
<dbReference type="Pfam" id="PF04851">
    <property type="entry name" value="ResIII"/>
    <property type="match status" value="1"/>
</dbReference>
<dbReference type="PROSITE" id="PS51192">
    <property type="entry name" value="HELICASE_ATP_BIND_1"/>
    <property type="match status" value="1"/>
</dbReference>
<sequence length="485" mass="54469">MTDLSVPPILARPRSAADSEPNELEPHLRDVRERALELLPDCREELTTVVSVAAYLHDFGKLNGFFQRYIHARDRGEGAISISRKKRSHAYLGALACQHVLRQYGLSDHWQAVGFFAVAKHHATALADFRKVSEYMGETEFGPFTSVIPTKQLETIVTNESLRNAAGEMLSEARPDNVSAAEAFREFVSDFKRKETTTALADFRPTDSGSKEYVHLLRVWSTLTCADKLSSAGLPNRSPKPIDPDHITDHVEVFPEQEGIKGTLNDRREAARKACTGRAEEFLESGNKLARITLPTGFGKTLTGTQTALKVAQIKGGRVIYALPYTSIIDQTDELFQEVFDLSPLEERYTVHHYLAETRTRTGSLPDGDAPSYLDQQLLAETWQSDLILTTFVQLFESLTSPTNKQSLKLPALQDSVIVVDEPQALSHSWWRLISHLCRLLCEYYNIHVIFMTATQPGLFQHDDQVSTPFEFLPVATPYYSLIED</sequence>
<evidence type="ECO:0000259" key="8">
    <source>
        <dbReference type="PROSITE" id="PS51643"/>
    </source>
</evidence>
<evidence type="ECO:0000313" key="10">
    <source>
        <dbReference type="Proteomes" id="UP000011693"/>
    </source>
</evidence>
<name>M0ADM0_9EURY</name>